<dbReference type="Pfam" id="PF00248">
    <property type="entry name" value="Aldo_ket_red"/>
    <property type="match status" value="1"/>
</dbReference>
<dbReference type="PANTHER" id="PTHR43625:SF40">
    <property type="entry name" value="ALDO-KETO REDUCTASE YAKC [NADP(+)]"/>
    <property type="match status" value="1"/>
</dbReference>
<accession>A0ABR2YTK8</accession>
<evidence type="ECO:0000259" key="2">
    <source>
        <dbReference type="Pfam" id="PF00248"/>
    </source>
</evidence>
<evidence type="ECO:0000256" key="1">
    <source>
        <dbReference type="ARBA" id="ARBA00023002"/>
    </source>
</evidence>
<gene>
    <name evidence="3" type="ORF">WJX75_005942</name>
</gene>
<organism evidence="3 4">
    <name type="scientific">Coccomyxa subellipsoidea</name>
    <dbReference type="NCBI Taxonomy" id="248742"/>
    <lineage>
        <taxon>Eukaryota</taxon>
        <taxon>Viridiplantae</taxon>
        <taxon>Chlorophyta</taxon>
        <taxon>core chlorophytes</taxon>
        <taxon>Trebouxiophyceae</taxon>
        <taxon>Trebouxiophyceae incertae sedis</taxon>
        <taxon>Coccomyxaceae</taxon>
        <taxon>Coccomyxa</taxon>
    </lineage>
</organism>
<keyword evidence="4" id="KW-1185">Reference proteome</keyword>
<comment type="caution">
    <text evidence="3">The sequence shown here is derived from an EMBL/GenBank/DDBJ whole genome shotgun (WGS) entry which is preliminary data.</text>
</comment>
<proteinExistence type="predicted"/>
<dbReference type="EMBL" id="JALJOT010000005">
    <property type="protein sequence ID" value="KAK9915193.1"/>
    <property type="molecule type" value="Genomic_DNA"/>
</dbReference>
<dbReference type="InterPro" id="IPR036812">
    <property type="entry name" value="NAD(P)_OxRdtase_dom_sf"/>
</dbReference>
<evidence type="ECO:0000313" key="4">
    <source>
        <dbReference type="Proteomes" id="UP001491310"/>
    </source>
</evidence>
<dbReference type="SUPFAM" id="SSF51430">
    <property type="entry name" value="NAD(P)-linked oxidoreductase"/>
    <property type="match status" value="1"/>
</dbReference>
<sequence>MSTTKSLPERSLGTQGFSGSIQGYGCMSLTEFNTPKKAEGAEQTLRHVLEQGVTVLNTACFYGDSLNEEIIGSVIKDFPRERVKITTKWGPSWVDGQLKHDGSRDNCRAACFGSLKRLGVKYLDIFIFRGPPAPNTPWEDTVRYMKELVDEGHVKYIGLSEVSPADIRKAHAIHPITALEMEWSLFSRDAEEELVPTARELGIGFLAYSPLGRGMLTGAYKVLNDVPAQQAAFNPRFGEANFDKNAKLVQNVVELAKKKGVTPGQLALAWVTAQGDDVIPIPGTKRISCVDENVATVNVKLTAEECKELEDAVPHHEVAGDRYHNMKHISYKYDH</sequence>
<feature type="domain" description="NADP-dependent oxidoreductase" evidence="2">
    <location>
        <begin position="23"/>
        <end position="312"/>
    </location>
</feature>
<keyword evidence="1" id="KW-0560">Oxidoreductase</keyword>
<protein>
    <recommendedName>
        <fullName evidence="2">NADP-dependent oxidoreductase domain-containing protein</fullName>
    </recommendedName>
</protein>
<dbReference type="Proteomes" id="UP001491310">
    <property type="component" value="Unassembled WGS sequence"/>
</dbReference>
<name>A0ABR2YTK8_9CHLO</name>
<dbReference type="PANTHER" id="PTHR43625">
    <property type="entry name" value="AFLATOXIN B1 ALDEHYDE REDUCTASE"/>
    <property type="match status" value="1"/>
</dbReference>
<dbReference type="CDD" id="cd19076">
    <property type="entry name" value="AKR_AKR13A_13D"/>
    <property type="match status" value="1"/>
</dbReference>
<evidence type="ECO:0000313" key="3">
    <source>
        <dbReference type="EMBL" id="KAK9915193.1"/>
    </source>
</evidence>
<dbReference type="InterPro" id="IPR023210">
    <property type="entry name" value="NADP_OxRdtase_dom"/>
</dbReference>
<dbReference type="Gene3D" id="3.20.20.100">
    <property type="entry name" value="NADP-dependent oxidoreductase domain"/>
    <property type="match status" value="1"/>
</dbReference>
<dbReference type="InterPro" id="IPR050791">
    <property type="entry name" value="Aldo-Keto_reductase"/>
</dbReference>
<reference evidence="3 4" key="1">
    <citation type="journal article" date="2024" name="Nat. Commun.">
        <title>Phylogenomics reveals the evolutionary origins of lichenization in chlorophyte algae.</title>
        <authorList>
            <person name="Puginier C."/>
            <person name="Libourel C."/>
            <person name="Otte J."/>
            <person name="Skaloud P."/>
            <person name="Haon M."/>
            <person name="Grisel S."/>
            <person name="Petersen M."/>
            <person name="Berrin J.G."/>
            <person name="Delaux P.M."/>
            <person name="Dal Grande F."/>
            <person name="Keller J."/>
        </authorList>
    </citation>
    <scope>NUCLEOTIDE SEQUENCE [LARGE SCALE GENOMIC DNA]</scope>
    <source>
        <strain evidence="3 4">SAG 216-7</strain>
    </source>
</reference>